<protein>
    <recommendedName>
        <fullName evidence="2">DNA binding HTH domain-containing protein</fullName>
    </recommendedName>
</protein>
<reference evidence="1" key="1">
    <citation type="submission" date="2018-05" db="EMBL/GenBank/DDBJ databases">
        <authorList>
            <person name="Lanie J.A."/>
            <person name="Ng W.-L."/>
            <person name="Kazmierczak K.M."/>
            <person name="Andrzejewski T.M."/>
            <person name="Davidsen T.M."/>
            <person name="Wayne K.J."/>
            <person name="Tettelin H."/>
            <person name="Glass J.I."/>
            <person name="Rusch D."/>
            <person name="Podicherti R."/>
            <person name="Tsui H.-C.T."/>
            <person name="Winkler M.E."/>
        </authorList>
    </citation>
    <scope>NUCLEOTIDE SEQUENCE</scope>
</reference>
<evidence type="ECO:0000313" key="1">
    <source>
        <dbReference type="EMBL" id="SVB66268.1"/>
    </source>
</evidence>
<sequence>MNRGYDQETIERVARMYRSNGDASKALGITLRSFSRLCTKYGIETPYAKRCRQLHSCRN</sequence>
<name>A0A382FT66_9ZZZZ</name>
<accession>A0A382FT66</accession>
<gene>
    <name evidence="1" type="ORF">METZ01_LOCUS219122</name>
</gene>
<dbReference type="AlphaFoldDB" id="A0A382FT66"/>
<dbReference type="EMBL" id="UINC01051746">
    <property type="protein sequence ID" value="SVB66268.1"/>
    <property type="molecule type" value="Genomic_DNA"/>
</dbReference>
<evidence type="ECO:0008006" key="2">
    <source>
        <dbReference type="Google" id="ProtNLM"/>
    </source>
</evidence>
<organism evidence="1">
    <name type="scientific">marine metagenome</name>
    <dbReference type="NCBI Taxonomy" id="408172"/>
    <lineage>
        <taxon>unclassified sequences</taxon>
        <taxon>metagenomes</taxon>
        <taxon>ecological metagenomes</taxon>
    </lineage>
</organism>
<proteinExistence type="predicted"/>